<dbReference type="PROSITE" id="PS51118">
    <property type="entry name" value="HTH_HXLR"/>
    <property type="match status" value="1"/>
</dbReference>
<dbReference type="Proteomes" id="UP001165541">
    <property type="component" value="Unassembled WGS sequence"/>
</dbReference>
<gene>
    <name evidence="5" type="ORF">M8A51_00990</name>
</gene>
<dbReference type="SUPFAM" id="SSF46785">
    <property type="entry name" value="Winged helix' DNA-binding domain"/>
    <property type="match status" value="1"/>
</dbReference>
<keyword evidence="6" id="KW-1185">Reference proteome</keyword>
<dbReference type="InterPro" id="IPR036390">
    <property type="entry name" value="WH_DNA-bd_sf"/>
</dbReference>
<dbReference type="Gene3D" id="1.10.10.10">
    <property type="entry name" value="Winged helix-like DNA-binding domain superfamily/Winged helix DNA-binding domain"/>
    <property type="match status" value="1"/>
</dbReference>
<evidence type="ECO:0000256" key="3">
    <source>
        <dbReference type="ARBA" id="ARBA00023163"/>
    </source>
</evidence>
<organism evidence="5 6">
    <name type="scientific">Caldimonas mangrovi</name>
    <dbReference type="NCBI Taxonomy" id="2944811"/>
    <lineage>
        <taxon>Bacteria</taxon>
        <taxon>Pseudomonadati</taxon>
        <taxon>Pseudomonadota</taxon>
        <taxon>Betaproteobacteria</taxon>
        <taxon>Burkholderiales</taxon>
        <taxon>Sphaerotilaceae</taxon>
        <taxon>Caldimonas</taxon>
    </lineage>
</organism>
<evidence type="ECO:0000256" key="2">
    <source>
        <dbReference type="ARBA" id="ARBA00023125"/>
    </source>
</evidence>
<dbReference type="InterPro" id="IPR002577">
    <property type="entry name" value="HTH_HxlR"/>
</dbReference>
<keyword evidence="2" id="KW-0238">DNA-binding</keyword>
<reference evidence="5" key="1">
    <citation type="submission" date="2022-05" db="EMBL/GenBank/DDBJ databases">
        <title>Schlegelella sp. nov., isolated from mangrove soil.</title>
        <authorList>
            <person name="Liu Y."/>
            <person name="Ge X."/>
            <person name="Liu W."/>
        </authorList>
    </citation>
    <scope>NUCLEOTIDE SEQUENCE</scope>
    <source>
        <strain evidence="5">S2-27</strain>
    </source>
</reference>
<dbReference type="Pfam" id="PF01638">
    <property type="entry name" value="HxlR"/>
    <property type="match status" value="1"/>
</dbReference>
<dbReference type="PANTHER" id="PTHR33204">
    <property type="entry name" value="TRANSCRIPTIONAL REGULATOR, MARR FAMILY"/>
    <property type="match status" value="1"/>
</dbReference>
<accession>A0ABT0YHA9</accession>
<name>A0ABT0YHA9_9BURK</name>
<evidence type="ECO:0000259" key="4">
    <source>
        <dbReference type="PROSITE" id="PS51118"/>
    </source>
</evidence>
<evidence type="ECO:0000256" key="1">
    <source>
        <dbReference type="ARBA" id="ARBA00023015"/>
    </source>
</evidence>
<proteinExistence type="predicted"/>
<dbReference type="RefSeq" id="WP_251776225.1">
    <property type="nucleotide sequence ID" value="NZ_JAMKFE010000001.1"/>
</dbReference>
<evidence type="ECO:0000313" key="5">
    <source>
        <dbReference type="EMBL" id="MCM5678105.1"/>
    </source>
</evidence>
<evidence type="ECO:0000313" key="6">
    <source>
        <dbReference type="Proteomes" id="UP001165541"/>
    </source>
</evidence>
<sequence length="115" mass="13335">MSKLPRAQAPFAKQAINAAIDLFHRRWVLRILWELRGEPLTFRALQEACSEVSPTVLNQRLKELREAQLVDHLSGQGYALSAQGRMLLVAMEPMMAWAVQWWRERVQRPSSPLRE</sequence>
<comment type="caution">
    <text evidence="5">The sequence shown here is derived from an EMBL/GenBank/DDBJ whole genome shotgun (WGS) entry which is preliminary data.</text>
</comment>
<dbReference type="InterPro" id="IPR036388">
    <property type="entry name" value="WH-like_DNA-bd_sf"/>
</dbReference>
<dbReference type="EMBL" id="JAMKFE010000001">
    <property type="protein sequence ID" value="MCM5678105.1"/>
    <property type="molecule type" value="Genomic_DNA"/>
</dbReference>
<dbReference type="PANTHER" id="PTHR33204:SF37">
    <property type="entry name" value="HTH-TYPE TRANSCRIPTIONAL REGULATOR YODB"/>
    <property type="match status" value="1"/>
</dbReference>
<feature type="domain" description="HTH hxlR-type" evidence="4">
    <location>
        <begin position="9"/>
        <end position="106"/>
    </location>
</feature>
<keyword evidence="1" id="KW-0805">Transcription regulation</keyword>
<keyword evidence="3" id="KW-0804">Transcription</keyword>
<protein>
    <submittedName>
        <fullName evidence="5">Helix-turn-helix transcriptional regulator</fullName>
    </submittedName>
</protein>